<evidence type="ECO:0000259" key="3">
    <source>
        <dbReference type="PROSITE" id="PS51762"/>
    </source>
</evidence>
<accession>A0A9P6HK95</accession>
<dbReference type="CDD" id="cd02181">
    <property type="entry name" value="GH16_fungal_Lam16A_glucanase"/>
    <property type="match status" value="1"/>
</dbReference>
<keyword evidence="4" id="KW-0378">Hydrolase</keyword>
<evidence type="ECO:0000313" key="4">
    <source>
        <dbReference type="EMBL" id="KAF9788589.1"/>
    </source>
</evidence>
<keyword evidence="2" id="KW-0732">Signal</keyword>
<feature type="signal peptide" evidence="2">
    <location>
        <begin position="1"/>
        <end position="19"/>
    </location>
</feature>
<dbReference type="InterPro" id="IPR050546">
    <property type="entry name" value="Glycosyl_Hydrlase_16"/>
</dbReference>
<feature type="chain" id="PRO_5040327627" evidence="2">
    <location>
        <begin position="20"/>
        <end position="376"/>
    </location>
</feature>
<dbReference type="InterPro" id="IPR000757">
    <property type="entry name" value="Beta-glucanase-like"/>
</dbReference>
<dbReference type="PANTHER" id="PTHR10963">
    <property type="entry name" value="GLYCOSYL HYDROLASE-RELATED"/>
    <property type="match status" value="1"/>
</dbReference>
<dbReference type="InterPro" id="IPR013320">
    <property type="entry name" value="ConA-like_dom_sf"/>
</dbReference>
<dbReference type="Pfam" id="PF26113">
    <property type="entry name" value="GH16_XgeA"/>
    <property type="match status" value="1"/>
</dbReference>
<dbReference type="PANTHER" id="PTHR10963:SF24">
    <property type="entry name" value="GLYCOSIDASE C21B10.07-RELATED"/>
    <property type="match status" value="1"/>
</dbReference>
<dbReference type="Gene3D" id="2.60.120.200">
    <property type="match status" value="1"/>
</dbReference>
<feature type="compositionally biased region" description="Polar residues" evidence="1">
    <location>
        <begin position="333"/>
        <end position="352"/>
    </location>
</feature>
<evidence type="ECO:0000256" key="2">
    <source>
        <dbReference type="SAM" id="SignalP"/>
    </source>
</evidence>
<name>A0A9P6HK95_9AGAM</name>
<feature type="domain" description="GH16" evidence="3">
    <location>
        <begin position="1"/>
        <end position="286"/>
    </location>
</feature>
<reference evidence="4" key="1">
    <citation type="journal article" date="2020" name="Nat. Commun.">
        <title>Large-scale genome sequencing of mycorrhizal fungi provides insights into the early evolution of symbiotic traits.</title>
        <authorList>
            <person name="Miyauchi S."/>
            <person name="Kiss E."/>
            <person name="Kuo A."/>
            <person name="Drula E."/>
            <person name="Kohler A."/>
            <person name="Sanchez-Garcia M."/>
            <person name="Morin E."/>
            <person name="Andreopoulos B."/>
            <person name="Barry K.W."/>
            <person name="Bonito G."/>
            <person name="Buee M."/>
            <person name="Carver A."/>
            <person name="Chen C."/>
            <person name="Cichocki N."/>
            <person name="Clum A."/>
            <person name="Culley D."/>
            <person name="Crous P.W."/>
            <person name="Fauchery L."/>
            <person name="Girlanda M."/>
            <person name="Hayes R.D."/>
            <person name="Keri Z."/>
            <person name="LaButti K."/>
            <person name="Lipzen A."/>
            <person name="Lombard V."/>
            <person name="Magnuson J."/>
            <person name="Maillard F."/>
            <person name="Murat C."/>
            <person name="Nolan M."/>
            <person name="Ohm R.A."/>
            <person name="Pangilinan J."/>
            <person name="Pereira M.F."/>
            <person name="Perotto S."/>
            <person name="Peter M."/>
            <person name="Pfister S."/>
            <person name="Riley R."/>
            <person name="Sitrit Y."/>
            <person name="Stielow J.B."/>
            <person name="Szollosi G."/>
            <person name="Zifcakova L."/>
            <person name="Stursova M."/>
            <person name="Spatafora J.W."/>
            <person name="Tedersoo L."/>
            <person name="Vaario L.M."/>
            <person name="Yamada A."/>
            <person name="Yan M."/>
            <person name="Wang P."/>
            <person name="Xu J."/>
            <person name="Bruns T."/>
            <person name="Baldrian P."/>
            <person name="Vilgalys R."/>
            <person name="Dunand C."/>
            <person name="Henrissat B."/>
            <person name="Grigoriev I.V."/>
            <person name="Hibbett D."/>
            <person name="Nagy L.G."/>
            <person name="Martin F.M."/>
        </authorList>
    </citation>
    <scope>NUCLEOTIDE SEQUENCE</scope>
    <source>
        <strain evidence="4">UH-Tt-Lm1</strain>
    </source>
</reference>
<protein>
    <submittedName>
        <fullName evidence="4">Glycoside hydrolase family 16 protein</fullName>
    </submittedName>
</protein>
<organism evidence="4 5">
    <name type="scientific">Thelephora terrestris</name>
    <dbReference type="NCBI Taxonomy" id="56493"/>
    <lineage>
        <taxon>Eukaryota</taxon>
        <taxon>Fungi</taxon>
        <taxon>Dikarya</taxon>
        <taxon>Basidiomycota</taxon>
        <taxon>Agaricomycotina</taxon>
        <taxon>Agaricomycetes</taxon>
        <taxon>Thelephorales</taxon>
        <taxon>Thelephoraceae</taxon>
        <taxon>Thelephora</taxon>
    </lineage>
</organism>
<dbReference type="AlphaFoldDB" id="A0A9P6HK95"/>
<keyword evidence="5" id="KW-1185">Reference proteome</keyword>
<dbReference type="OrthoDB" id="192832at2759"/>
<dbReference type="PROSITE" id="PS51762">
    <property type="entry name" value="GH16_2"/>
    <property type="match status" value="1"/>
</dbReference>
<comment type="caution">
    <text evidence="4">The sequence shown here is derived from an EMBL/GenBank/DDBJ whole genome shotgun (WGS) entry which is preliminary data.</text>
</comment>
<gene>
    <name evidence="4" type="ORF">BJ322DRAFT_1002352</name>
</gene>
<dbReference type="EMBL" id="WIUZ02000004">
    <property type="protein sequence ID" value="KAF9788589.1"/>
    <property type="molecule type" value="Genomic_DNA"/>
</dbReference>
<dbReference type="Proteomes" id="UP000736335">
    <property type="component" value="Unassembled WGS sequence"/>
</dbReference>
<sequence length="376" mass="40528">MLPLLSLFCFLFLFSPTLAYTLVREYSGANFFNDKQGNPLWSFYGSWDNLTLGNVWWLNSSAAFSQQLAYVNANNQIVLKVDNSSFVPNNGTRNSVRIESLDWYGVGSLWVVDIAHVPYGCSVWPAFWTYGVKWPDDGEIDILEAINLQTGNQMALHTLPGCYHTAPPNQKGIDDSLNCSTPAGCVVHETASNSFGTGFNNAGGGVWVTQFDVSGIYIWFWARNNIPACIAQASAASAIDISTLGPPSASFPATSCEITEYFGAQRLVFDITLCGNWAGEAVNYLPTCSGAGSTGNCYLDNVIGAGSPKFDQAYFEVNYLRAYTTGLPTPSPTGAISNVGSNKLPSQRNSGTSSDPRPLLSLSLVIITTLSLICAS</sequence>
<dbReference type="SUPFAM" id="SSF49899">
    <property type="entry name" value="Concanavalin A-like lectins/glucanases"/>
    <property type="match status" value="1"/>
</dbReference>
<reference evidence="4" key="2">
    <citation type="submission" date="2020-11" db="EMBL/GenBank/DDBJ databases">
        <authorList>
            <consortium name="DOE Joint Genome Institute"/>
            <person name="Kuo A."/>
            <person name="Miyauchi S."/>
            <person name="Kiss E."/>
            <person name="Drula E."/>
            <person name="Kohler A."/>
            <person name="Sanchez-Garcia M."/>
            <person name="Andreopoulos B."/>
            <person name="Barry K.W."/>
            <person name="Bonito G."/>
            <person name="Buee M."/>
            <person name="Carver A."/>
            <person name="Chen C."/>
            <person name="Cichocki N."/>
            <person name="Clum A."/>
            <person name="Culley D."/>
            <person name="Crous P.W."/>
            <person name="Fauchery L."/>
            <person name="Girlanda M."/>
            <person name="Hayes R."/>
            <person name="Keri Z."/>
            <person name="Labutti K."/>
            <person name="Lipzen A."/>
            <person name="Lombard V."/>
            <person name="Magnuson J."/>
            <person name="Maillard F."/>
            <person name="Morin E."/>
            <person name="Murat C."/>
            <person name="Nolan M."/>
            <person name="Ohm R."/>
            <person name="Pangilinan J."/>
            <person name="Pereira M."/>
            <person name="Perotto S."/>
            <person name="Peter M."/>
            <person name="Riley R."/>
            <person name="Sitrit Y."/>
            <person name="Stielow B."/>
            <person name="Szollosi G."/>
            <person name="Zifcakova L."/>
            <person name="Stursova M."/>
            <person name="Spatafora J.W."/>
            <person name="Tedersoo L."/>
            <person name="Vaario L.-M."/>
            <person name="Yamada A."/>
            <person name="Yan M."/>
            <person name="Wang P."/>
            <person name="Xu J."/>
            <person name="Bruns T."/>
            <person name="Baldrian P."/>
            <person name="Vilgalys R."/>
            <person name="Henrissat B."/>
            <person name="Grigoriev I.V."/>
            <person name="Hibbett D."/>
            <person name="Nagy L.G."/>
            <person name="Martin F.M."/>
        </authorList>
    </citation>
    <scope>NUCLEOTIDE SEQUENCE</scope>
    <source>
        <strain evidence="4">UH-Tt-Lm1</strain>
    </source>
</reference>
<dbReference type="GO" id="GO:0004553">
    <property type="term" value="F:hydrolase activity, hydrolyzing O-glycosyl compounds"/>
    <property type="evidence" value="ECO:0007669"/>
    <property type="project" value="InterPro"/>
</dbReference>
<feature type="region of interest" description="Disordered" evidence="1">
    <location>
        <begin position="333"/>
        <end position="356"/>
    </location>
</feature>
<evidence type="ECO:0000313" key="5">
    <source>
        <dbReference type="Proteomes" id="UP000736335"/>
    </source>
</evidence>
<evidence type="ECO:0000256" key="1">
    <source>
        <dbReference type="SAM" id="MobiDB-lite"/>
    </source>
</evidence>
<proteinExistence type="predicted"/>
<dbReference type="GO" id="GO:0009251">
    <property type="term" value="P:glucan catabolic process"/>
    <property type="evidence" value="ECO:0007669"/>
    <property type="project" value="TreeGrafter"/>
</dbReference>